<dbReference type="Proteomes" id="UP000694726">
    <property type="component" value="Unplaced"/>
</dbReference>
<dbReference type="Ensembl" id="ENSSSCT00070015337.1">
    <property type="protein sequence ID" value="ENSSSCP00070012671.1"/>
    <property type="gene ID" value="ENSSSCG00070007959.1"/>
</dbReference>
<dbReference type="Ensembl" id="ENSSSCT00025033894.1">
    <property type="protein sequence ID" value="ENSSSCP00025014105.1"/>
    <property type="gene ID" value="ENSSSCG00025025064.1"/>
</dbReference>
<dbReference type="Ensembl" id="ENSSSCT00050092680.1">
    <property type="protein sequence ID" value="ENSSSCP00050039953.1"/>
    <property type="gene ID" value="ENSSSCG00050067926.1"/>
</dbReference>
<dbReference type="Ensembl" id="ENSSSCT00015077619.1">
    <property type="protein sequence ID" value="ENSSSCP00015031247.1"/>
    <property type="gene ID" value="ENSSSCG00015058139.1"/>
</dbReference>
<dbReference type="Ensembl" id="ENSSSCT00030052743.1">
    <property type="protein sequence ID" value="ENSSSCP00030024056.1"/>
    <property type="gene ID" value="ENSSSCG00030037887.1"/>
</dbReference>
<dbReference type="Proteomes" id="UP000694723">
    <property type="component" value="Unplaced"/>
</dbReference>
<reference evidence="2" key="2">
    <citation type="submission" date="2025-05" db="UniProtKB">
        <authorList>
            <consortium name="Ensembl"/>
        </authorList>
    </citation>
    <scope>IDENTIFICATION</scope>
</reference>
<name>A0A4X1TD90_PIG</name>
<dbReference type="Ensembl" id="ENSSSCT00065059133.1">
    <property type="protein sequence ID" value="ENSSSCP00065025632.1"/>
    <property type="gene ID" value="ENSSSCG00065043248.1"/>
</dbReference>
<dbReference type="Proteomes" id="UP000694571">
    <property type="component" value="Unplaced"/>
</dbReference>
<dbReference type="Proteomes" id="UP000694728">
    <property type="component" value="Unplaced"/>
</dbReference>
<feature type="chain" id="PRO_5044614529" evidence="1">
    <location>
        <begin position="33"/>
        <end position="53"/>
    </location>
</feature>
<gene>
    <name evidence="2" type="primary">ERP29</name>
</gene>
<dbReference type="Proteomes" id="UP000694720">
    <property type="component" value="Unplaced"/>
</dbReference>
<dbReference type="ExpressionAtlas" id="A0A4X1TD90">
    <property type="expression patterns" value="baseline and differential"/>
</dbReference>
<dbReference type="Proteomes" id="UP000314985">
    <property type="component" value="Chromosome 14"/>
</dbReference>
<sequence>MASAIPHAACLSPLFPLLLFLLFLSAPQGGSGLHTKGALPLDTITFYKITVTS</sequence>
<feature type="signal peptide" evidence="1">
    <location>
        <begin position="1"/>
        <end position="32"/>
    </location>
</feature>
<reference evidence="2 3" key="1">
    <citation type="submission" date="2017-08" db="EMBL/GenBank/DDBJ databases">
        <title>USMARCv1.0.</title>
        <authorList>
            <person name="Hannum G.I."/>
            <person name="Koren S."/>
            <person name="Schroeder S.G."/>
            <person name="Chin S.C."/>
            <person name="Nonneman D.J."/>
            <person name="Becker S.A."/>
            <person name="Rosen B.D."/>
            <person name="Bickhart D.M."/>
            <person name="Putnam N.H."/>
            <person name="Green R.E."/>
            <person name="Tuggle C.K."/>
            <person name="Liu H."/>
            <person name="Rohrer G.A."/>
            <person name="Warr A."/>
            <person name="Hall R."/>
            <person name="Kim K."/>
            <person name="Hume D.A."/>
            <person name="Talbot R."/>
            <person name="Chow W."/>
            <person name="Howe K."/>
            <person name="Schwartz A.S."/>
            <person name="Watson M."/>
            <person name="Archibald A.L."/>
            <person name="Phillippy A.M."/>
            <person name="Smith T.P.L."/>
        </authorList>
    </citation>
    <scope>NUCLEOTIDE SEQUENCE [LARGE SCALE GENOMIC DNA]</scope>
</reference>
<dbReference type="Proteomes" id="UP000694722">
    <property type="component" value="Unplaced"/>
</dbReference>
<proteinExistence type="predicted"/>
<dbReference type="Proteomes" id="UP000694727">
    <property type="component" value="Unplaced"/>
</dbReference>
<dbReference type="Ensembl" id="ENSSSCT00040077596.1">
    <property type="protein sequence ID" value="ENSSSCP00040033386.1"/>
    <property type="gene ID" value="ENSSSCG00040057212.1"/>
</dbReference>
<dbReference type="Ensembl" id="ENSSSCT00060093244.1">
    <property type="protein sequence ID" value="ENSSSCP00060040323.1"/>
    <property type="gene ID" value="ENSSSCG00060068308.1"/>
</dbReference>
<evidence type="ECO:0000313" key="3">
    <source>
        <dbReference type="Proteomes" id="UP000314985"/>
    </source>
</evidence>
<evidence type="ECO:0000256" key="1">
    <source>
        <dbReference type="SAM" id="SignalP"/>
    </source>
</evidence>
<dbReference type="Ensembl" id="ENSSSCT00045068933.1">
    <property type="protein sequence ID" value="ENSSSCP00045049118.1"/>
    <property type="gene ID" value="ENSSSCG00045039535.1"/>
</dbReference>
<dbReference type="Proteomes" id="UP000694725">
    <property type="component" value="Unplaced"/>
</dbReference>
<dbReference type="Ensembl" id="ENSSSCT00035090649.1">
    <property type="protein sequence ID" value="ENSSSCP00035037982.1"/>
    <property type="gene ID" value="ENSSSCG00035067219.1"/>
</dbReference>
<dbReference type="Proteomes" id="UP000694570">
    <property type="component" value="Unplaced"/>
</dbReference>
<accession>A0A4X1TD90</accession>
<protein>
    <submittedName>
        <fullName evidence="2">Endoplasmic reticulum protein 29</fullName>
    </submittedName>
</protein>
<dbReference type="AlphaFoldDB" id="A0A4X1TD90"/>
<evidence type="ECO:0000313" key="2">
    <source>
        <dbReference type="Ensembl" id="ENSSSCP00070012671.1"/>
    </source>
</evidence>
<organism evidence="2 3">
    <name type="scientific">Sus scrofa</name>
    <name type="common">Pig</name>
    <dbReference type="NCBI Taxonomy" id="9823"/>
    <lineage>
        <taxon>Eukaryota</taxon>
        <taxon>Metazoa</taxon>
        <taxon>Chordata</taxon>
        <taxon>Craniata</taxon>
        <taxon>Vertebrata</taxon>
        <taxon>Euteleostomi</taxon>
        <taxon>Mammalia</taxon>
        <taxon>Eutheria</taxon>
        <taxon>Laurasiatheria</taxon>
        <taxon>Artiodactyla</taxon>
        <taxon>Suina</taxon>
        <taxon>Suidae</taxon>
        <taxon>Sus</taxon>
    </lineage>
</organism>
<keyword evidence="1" id="KW-0732">Signal</keyword>